<comment type="subcellular location">
    <subcellularLocation>
        <location evidence="1">Membrane</location>
        <topology evidence="1">Multi-pass membrane protein</topology>
    </subcellularLocation>
</comment>
<feature type="domain" description="Rhodopsin" evidence="7">
    <location>
        <begin position="112"/>
        <end position="351"/>
    </location>
</feature>
<dbReference type="AlphaFoldDB" id="A0A8T8XCS7"/>
<dbReference type="PANTHER" id="PTHR33048:SF47">
    <property type="entry name" value="INTEGRAL MEMBRANE PROTEIN-RELATED"/>
    <property type="match status" value="1"/>
</dbReference>
<keyword evidence="3 6" id="KW-1133">Transmembrane helix</keyword>
<evidence type="ECO:0000256" key="4">
    <source>
        <dbReference type="ARBA" id="ARBA00023136"/>
    </source>
</evidence>
<evidence type="ECO:0000256" key="5">
    <source>
        <dbReference type="ARBA" id="ARBA00038359"/>
    </source>
</evidence>
<gene>
    <name evidence="8" type="ORF">BO86DRAFT_396117</name>
</gene>
<evidence type="ECO:0000256" key="6">
    <source>
        <dbReference type="SAM" id="Phobius"/>
    </source>
</evidence>
<dbReference type="RefSeq" id="XP_025531724.1">
    <property type="nucleotide sequence ID" value="XM_025673379.1"/>
</dbReference>
<evidence type="ECO:0000259" key="7">
    <source>
        <dbReference type="Pfam" id="PF20684"/>
    </source>
</evidence>
<feature type="transmembrane region" description="Helical" evidence="6">
    <location>
        <begin position="205"/>
        <end position="227"/>
    </location>
</feature>
<dbReference type="GeneID" id="37177071"/>
<keyword evidence="2 6" id="KW-0812">Transmembrane</keyword>
<sequence>MDGNLNDLGVWVSPLTQYDPLLRFRKRSFRAFGRLAQTPCPPVLPTVPALSSSSVSSQPRVDVTDPLDSQLLVSMESPLRPRSDGSGTSHMTIAVRVVVLTLAIPTTLVCVLRLYLRKFVTKQFGLDDWLVLLALIGVDLFSALAYTITYYGLGEPLQNVSADQLVVFLTLEYASQCAYLVIAATVKASLLLFIMRLFPTRFVHLVGRCLLGFIAAFTLSGTLALVFQCRPVQAAYDKTLTHATCYAPETSYAILMMQGVIMFVLDVIILVLPMRPIWQLQMPMKKRLLVLGLLCIGFTACVAALVRFSTLKFANDTTNFTYSASMSLIWMEIEFNLGLMSGSLSSLRKLWGLRSLISKSQDSRHGDSRQSAAFDLVPRSWGHRGITKKTEILRVVESHGSQEPIAAT</sequence>
<dbReference type="InterPro" id="IPR052337">
    <property type="entry name" value="SAT4-like"/>
</dbReference>
<feature type="transmembrane region" description="Helical" evidence="6">
    <location>
        <begin position="93"/>
        <end position="116"/>
    </location>
</feature>
<proteinExistence type="inferred from homology"/>
<evidence type="ECO:0000313" key="8">
    <source>
        <dbReference type="EMBL" id="RAH85830.1"/>
    </source>
</evidence>
<evidence type="ECO:0000313" key="9">
    <source>
        <dbReference type="Proteomes" id="UP000249497"/>
    </source>
</evidence>
<name>A0A8T8XCS7_ASPJA</name>
<dbReference type="EMBL" id="KZ824774">
    <property type="protein sequence ID" value="RAH85830.1"/>
    <property type="molecule type" value="Genomic_DNA"/>
</dbReference>
<feature type="transmembrane region" description="Helical" evidence="6">
    <location>
        <begin position="173"/>
        <end position="193"/>
    </location>
</feature>
<dbReference type="InterPro" id="IPR049326">
    <property type="entry name" value="Rhodopsin_dom_fungi"/>
</dbReference>
<feature type="transmembrane region" description="Helical" evidence="6">
    <location>
        <begin position="252"/>
        <end position="272"/>
    </location>
</feature>
<evidence type="ECO:0000256" key="3">
    <source>
        <dbReference type="ARBA" id="ARBA00022989"/>
    </source>
</evidence>
<keyword evidence="9" id="KW-1185">Reference proteome</keyword>
<reference evidence="8 9" key="1">
    <citation type="submission" date="2018-02" db="EMBL/GenBank/DDBJ databases">
        <title>The genomes of Aspergillus section Nigri reveals drivers in fungal speciation.</title>
        <authorList>
            <consortium name="DOE Joint Genome Institute"/>
            <person name="Vesth T.C."/>
            <person name="Nybo J."/>
            <person name="Theobald S."/>
            <person name="Brandl J."/>
            <person name="Frisvad J.C."/>
            <person name="Nielsen K.F."/>
            <person name="Lyhne E.K."/>
            <person name="Kogle M.E."/>
            <person name="Kuo A."/>
            <person name="Riley R."/>
            <person name="Clum A."/>
            <person name="Nolan M."/>
            <person name="Lipzen A."/>
            <person name="Salamov A."/>
            <person name="Henrissat B."/>
            <person name="Wiebenga A."/>
            <person name="De vries R.P."/>
            <person name="Grigoriev I.V."/>
            <person name="Mortensen U.H."/>
            <person name="Andersen M.R."/>
            <person name="Baker S.E."/>
        </authorList>
    </citation>
    <scope>NUCLEOTIDE SEQUENCE [LARGE SCALE GENOMIC DNA]</scope>
    <source>
        <strain evidence="8 9">CBS 114.51</strain>
    </source>
</reference>
<dbReference type="PANTHER" id="PTHR33048">
    <property type="entry name" value="PTH11-LIKE INTEGRAL MEMBRANE PROTEIN (AFU_ORTHOLOGUE AFUA_5G11245)"/>
    <property type="match status" value="1"/>
</dbReference>
<dbReference type="Proteomes" id="UP000249497">
    <property type="component" value="Unassembled WGS sequence"/>
</dbReference>
<feature type="transmembrane region" description="Helical" evidence="6">
    <location>
        <begin position="128"/>
        <end position="153"/>
    </location>
</feature>
<protein>
    <recommendedName>
        <fullName evidence="7">Rhodopsin domain-containing protein</fullName>
    </recommendedName>
</protein>
<accession>A0A8T8XCS7</accession>
<dbReference type="OrthoDB" id="4525788at2759"/>
<evidence type="ECO:0000256" key="2">
    <source>
        <dbReference type="ARBA" id="ARBA00022692"/>
    </source>
</evidence>
<dbReference type="GO" id="GO:0016020">
    <property type="term" value="C:membrane"/>
    <property type="evidence" value="ECO:0007669"/>
    <property type="project" value="UniProtKB-SubCell"/>
</dbReference>
<comment type="similarity">
    <text evidence="5">Belongs to the SAT4 family.</text>
</comment>
<organism evidence="8 9">
    <name type="scientific">Aspergillus japonicus CBS 114.51</name>
    <dbReference type="NCBI Taxonomy" id="1448312"/>
    <lineage>
        <taxon>Eukaryota</taxon>
        <taxon>Fungi</taxon>
        <taxon>Dikarya</taxon>
        <taxon>Ascomycota</taxon>
        <taxon>Pezizomycotina</taxon>
        <taxon>Eurotiomycetes</taxon>
        <taxon>Eurotiomycetidae</taxon>
        <taxon>Eurotiales</taxon>
        <taxon>Aspergillaceae</taxon>
        <taxon>Aspergillus</taxon>
        <taxon>Aspergillus subgen. Circumdati</taxon>
    </lineage>
</organism>
<evidence type="ECO:0000256" key="1">
    <source>
        <dbReference type="ARBA" id="ARBA00004141"/>
    </source>
</evidence>
<keyword evidence="4 6" id="KW-0472">Membrane</keyword>
<dbReference type="Pfam" id="PF20684">
    <property type="entry name" value="Fung_rhodopsin"/>
    <property type="match status" value="1"/>
</dbReference>
<feature type="transmembrane region" description="Helical" evidence="6">
    <location>
        <begin position="288"/>
        <end position="308"/>
    </location>
</feature>